<proteinExistence type="predicted"/>
<dbReference type="Pfam" id="PF14498">
    <property type="entry name" value="Glyco_hyd_65N_2"/>
    <property type="match status" value="1"/>
</dbReference>
<dbReference type="InterPro" id="IPR012341">
    <property type="entry name" value="6hp_glycosidase-like_sf"/>
</dbReference>
<keyword evidence="5" id="KW-1185">Reference proteome</keyword>
<dbReference type="Pfam" id="PF22124">
    <property type="entry name" value="Glyco_hydro_95_cat"/>
    <property type="match status" value="1"/>
</dbReference>
<dbReference type="PANTHER" id="PTHR31084:SF3">
    <property type="entry name" value="ALPHA-FUCOSIDASE A"/>
    <property type="match status" value="1"/>
</dbReference>
<dbReference type="GO" id="GO:0004560">
    <property type="term" value="F:alpha-L-fucosidase activity"/>
    <property type="evidence" value="ECO:0007669"/>
    <property type="project" value="InterPro"/>
</dbReference>
<reference evidence="5" key="2">
    <citation type="journal article" date="2018" name="Nat. Commun.">
        <title>Extreme sensitivity to ultraviolet light in the fungal pathogen causing white-nose syndrome of bats.</title>
        <authorList>
            <person name="Palmer J.M."/>
            <person name="Drees K.P."/>
            <person name="Foster J.T."/>
            <person name="Lindner D.L."/>
        </authorList>
    </citation>
    <scope>NUCLEOTIDE SEQUENCE [LARGE SCALE GENOMIC DNA]</scope>
    <source>
        <strain evidence="5">UAMH 10579</strain>
    </source>
</reference>
<dbReference type="Gene3D" id="1.50.10.10">
    <property type="match status" value="1"/>
</dbReference>
<sequence length="817" mass="88739">MKSFSWLVVLSPAALPMVAGKGFWSSTPATFQHLIKETYPVGNGRLGAMPFGPPGAEKVVLNIDSLWSGGPFESSTYTGGNPTSPLNEYLPGIRDSIFQKGTGNVDQLLGNGDNYGSYQVFANLSVVINGVSSATSYNRSLDFNTGIHTTAYTADNGNDYKSTVYCSYPDQICVYSLSSNAALPNITIYLENQLTSAPYSASCERNDTSVILSGVTQAGPPQGMQYEGKAQLITGTGKSMLHRGAHTRPLCSGSSLIIPSDSKTRTLSLVIGAATNYDQLAGNAESNFSFAIPGSDTIDTHSLLDPIISAVTSPAASKAESTLRRAHITDYHDLVGQFTLELPDSAGSSGLETSVLISQYNSSGLGDPYLESTIFALGRHLFISSSRDNSLPTNLAGRWSETIGAAWSADYHSNINFQMNHWGADQTGLGRLQASTWNYIQNTWVPRGTETAQLLYGAPGWVTHDEMNIFGHTGMKEDAQWANYPVAAAWMMQHVSDHFSYSQNVTWYRDQGYPLLKGVAQFWLSQLQPDKYFNDGSLVVNPCNSAEHGPTTFACTHYQQLIHQLLTDIRSTEALLPDTEEEFIANVTTALKTLDNGLHIGTWGQVKEWKIPDSFGYDFENDTHRHLSNLVGWYPGYSMSSFLGGYTNTTIQDAVATTLYSRGPGYADANAGWEKVWRSACWARLNNTDEAYFELRYAIDENFASNGLSMYSGQNPPFQIDANFGIVGAMLSMLVVDLPNGNAVENRTVVLGPAIPTRWGGGSVKGLRLRGGGLVDFTWDLNGLVVSVNASGIAKGLRIENKEGTILVGSRLRTEIL</sequence>
<keyword evidence="1" id="KW-0732">Signal</keyword>
<evidence type="ECO:0000259" key="2">
    <source>
        <dbReference type="Pfam" id="PF14498"/>
    </source>
</evidence>
<gene>
    <name evidence="4" type="ORF">VE01_09207</name>
</gene>
<dbReference type="PANTHER" id="PTHR31084">
    <property type="entry name" value="ALPHA-L-FUCOSIDASE 2"/>
    <property type="match status" value="1"/>
</dbReference>
<dbReference type="GeneID" id="28842593"/>
<dbReference type="EMBL" id="KV460257">
    <property type="protein sequence ID" value="OBT93119.1"/>
    <property type="molecule type" value="Genomic_DNA"/>
</dbReference>
<feature type="signal peptide" evidence="1">
    <location>
        <begin position="1"/>
        <end position="20"/>
    </location>
</feature>
<accession>A0A1B8GB96</accession>
<name>A0A1B8GB96_9PEZI</name>
<protein>
    <submittedName>
        <fullName evidence="4">Uncharacterized protein</fullName>
    </submittedName>
</protein>
<dbReference type="GO" id="GO:0005975">
    <property type="term" value="P:carbohydrate metabolic process"/>
    <property type="evidence" value="ECO:0007669"/>
    <property type="project" value="InterPro"/>
</dbReference>
<reference evidence="4 5" key="1">
    <citation type="submission" date="2016-03" db="EMBL/GenBank/DDBJ databases">
        <title>Comparative genomics of Pseudogymnoascus destructans, the fungus causing white-nose syndrome of bats.</title>
        <authorList>
            <person name="Palmer J.M."/>
            <person name="Drees K.P."/>
            <person name="Foster J.T."/>
            <person name="Lindner D.L."/>
        </authorList>
    </citation>
    <scope>NUCLEOTIDE SEQUENCE [LARGE SCALE GENOMIC DNA]</scope>
    <source>
        <strain evidence="4 5">UAMH 10579</strain>
    </source>
</reference>
<dbReference type="SUPFAM" id="SSF48208">
    <property type="entry name" value="Six-hairpin glycosidases"/>
    <property type="match status" value="1"/>
</dbReference>
<feature type="chain" id="PRO_5008608404" evidence="1">
    <location>
        <begin position="21"/>
        <end position="817"/>
    </location>
</feature>
<dbReference type="PIRSF" id="PIRSF007663">
    <property type="entry name" value="UCP007663"/>
    <property type="match status" value="1"/>
</dbReference>
<organism evidence="4 5">
    <name type="scientific">Pseudogymnoascus verrucosus</name>
    <dbReference type="NCBI Taxonomy" id="342668"/>
    <lineage>
        <taxon>Eukaryota</taxon>
        <taxon>Fungi</taxon>
        <taxon>Dikarya</taxon>
        <taxon>Ascomycota</taxon>
        <taxon>Pezizomycotina</taxon>
        <taxon>Leotiomycetes</taxon>
        <taxon>Thelebolales</taxon>
        <taxon>Thelebolaceae</taxon>
        <taxon>Pseudogymnoascus</taxon>
    </lineage>
</organism>
<evidence type="ECO:0000313" key="4">
    <source>
        <dbReference type="EMBL" id="OBT93119.1"/>
    </source>
</evidence>
<evidence type="ECO:0000313" key="5">
    <source>
        <dbReference type="Proteomes" id="UP000091956"/>
    </source>
</evidence>
<dbReference type="AlphaFoldDB" id="A0A1B8GB96"/>
<dbReference type="InterPro" id="IPR054363">
    <property type="entry name" value="GH95_cat"/>
</dbReference>
<dbReference type="RefSeq" id="XP_018126852.1">
    <property type="nucleotide sequence ID" value="XM_018278623.1"/>
</dbReference>
<feature type="domain" description="Glycosyl hydrolase family 95 catalytic" evidence="3">
    <location>
        <begin position="321"/>
        <end position="734"/>
    </location>
</feature>
<feature type="domain" description="Glycosyl hydrolase family 95 N-terminal" evidence="2">
    <location>
        <begin position="24"/>
        <end position="279"/>
    </location>
</feature>
<dbReference type="OrthoDB" id="2848340at2759"/>
<dbReference type="InterPro" id="IPR016518">
    <property type="entry name" value="Alpha-L-fucosidase"/>
</dbReference>
<evidence type="ECO:0000256" key="1">
    <source>
        <dbReference type="SAM" id="SignalP"/>
    </source>
</evidence>
<dbReference type="Proteomes" id="UP000091956">
    <property type="component" value="Unassembled WGS sequence"/>
</dbReference>
<evidence type="ECO:0000259" key="3">
    <source>
        <dbReference type="Pfam" id="PF22124"/>
    </source>
</evidence>
<dbReference type="InterPro" id="IPR027414">
    <property type="entry name" value="GH95_N_dom"/>
</dbReference>
<dbReference type="InterPro" id="IPR008928">
    <property type="entry name" value="6-hairpin_glycosidase_sf"/>
</dbReference>